<dbReference type="InterPro" id="IPR049813">
    <property type="entry name" value="Elp-1-like_TD"/>
</dbReference>
<evidence type="ECO:0000313" key="4">
    <source>
        <dbReference type="Proteomes" id="UP000694044"/>
    </source>
</evidence>
<proteinExistence type="predicted"/>
<keyword evidence="1" id="KW-0175">Coiled coil</keyword>
<organism evidence="3 4">
    <name type="scientific">Phytophthora pseudosyringae</name>
    <dbReference type="NCBI Taxonomy" id="221518"/>
    <lineage>
        <taxon>Eukaryota</taxon>
        <taxon>Sar</taxon>
        <taxon>Stramenopiles</taxon>
        <taxon>Oomycota</taxon>
        <taxon>Peronosporomycetes</taxon>
        <taxon>Peronosporales</taxon>
        <taxon>Peronosporaceae</taxon>
        <taxon>Phytophthora</taxon>
    </lineage>
</organism>
<gene>
    <name evidence="3" type="ORF">PHYPSEUDO_003672</name>
</gene>
<dbReference type="OrthoDB" id="129045at2759"/>
<protein>
    <submittedName>
        <fullName evidence="3">Uncharacterized protein</fullName>
    </submittedName>
</protein>
<reference evidence="3" key="1">
    <citation type="submission" date="2021-02" db="EMBL/GenBank/DDBJ databases">
        <authorList>
            <person name="Palmer J.M."/>
        </authorList>
    </citation>
    <scope>NUCLEOTIDE SEQUENCE</scope>
    <source>
        <strain evidence="3">SCRP734</strain>
    </source>
</reference>
<dbReference type="AlphaFoldDB" id="A0A8T1VPZ3"/>
<sequence>MLRGLKHDSTTASDTGEVKFEGRTSFESSPGPFYRYSIALKDNKMSIWMEDSESKKQWFKGGMEKGDYVTTDNTITGASVADYLEFFQEALVGAQKDSSDSYRRLSILKAGALDLKFILKLRVLHSAWEATFAFQLDPVSIERIDILESKLRDQEDELRKIDVLESKLREQEKKLNNLQLRDASTSNLVEFRATGTFSSGSQKIRWTGDGSIDLVVNNHNGKLIVRRPGVYVIEAAVKGVADAEDDEDEDYVDCDSTDEEDKDEVEIDSELDEEDEIESDDDEDQAVSLLKNGECIRVDFFTDECSIASPMAITRLKDGDELMVTSTCKLEGTSTLFIVCIAG</sequence>
<feature type="coiled-coil region" evidence="1">
    <location>
        <begin position="144"/>
        <end position="181"/>
    </location>
</feature>
<keyword evidence="4" id="KW-1185">Reference proteome</keyword>
<dbReference type="EMBL" id="JAGDFM010000177">
    <property type="protein sequence ID" value="KAG7383432.1"/>
    <property type="molecule type" value="Genomic_DNA"/>
</dbReference>
<comment type="caution">
    <text evidence="3">The sequence shown here is derived from an EMBL/GenBank/DDBJ whole genome shotgun (WGS) entry which is preliminary data.</text>
</comment>
<evidence type="ECO:0000313" key="3">
    <source>
        <dbReference type="EMBL" id="KAG7383432.1"/>
    </source>
</evidence>
<name>A0A8T1VPZ3_9STRA</name>
<feature type="region of interest" description="Disordered" evidence="2">
    <location>
        <begin position="241"/>
        <end position="283"/>
    </location>
</feature>
<accession>A0A8T1VPZ3</accession>
<feature type="compositionally biased region" description="Acidic residues" evidence="2">
    <location>
        <begin position="242"/>
        <end position="283"/>
    </location>
</feature>
<evidence type="ECO:0000256" key="1">
    <source>
        <dbReference type="SAM" id="Coils"/>
    </source>
</evidence>
<evidence type="ECO:0000256" key="2">
    <source>
        <dbReference type="SAM" id="MobiDB-lite"/>
    </source>
</evidence>
<dbReference type="CDD" id="cd21931">
    <property type="entry name" value="TD_EMAP-like"/>
    <property type="match status" value="1"/>
</dbReference>
<dbReference type="Proteomes" id="UP000694044">
    <property type="component" value="Unassembled WGS sequence"/>
</dbReference>